<dbReference type="SUPFAM" id="SSF53098">
    <property type="entry name" value="Ribonuclease H-like"/>
    <property type="match status" value="1"/>
</dbReference>
<comment type="subunit">
    <text evidence="13">Homodimer which binds Holliday junction (HJ) DNA. The HJ becomes 2-fold symmetrical on binding to RuvC with unstacked arms; it has a different conformation from HJ DNA in complex with RuvA. In the full resolvosome a probable DNA-RuvA(4)-RuvB(12)-RuvC(2) complex forms which resolves the HJ.</text>
</comment>
<dbReference type="GO" id="GO:0048476">
    <property type="term" value="C:Holliday junction resolvase complex"/>
    <property type="evidence" value="ECO:0007669"/>
    <property type="project" value="UniProtKB-UniRule"/>
</dbReference>
<dbReference type="GO" id="GO:0008821">
    <property type="term" value="F:crossover junction DNA endonuclease activity"/>
    <property type="evidence" value="ECO:0007669"/>
    <property type="project" value="UniProtKB-UniRule"/>
</dbReference>
<keyword evidence="2 13" id="KW-0963">Cytoplasm</keyword>
<dbReference type="RefSeq" id="WP_014803401.1">
    <property type="nucleotide sequence ID" value="NC_018020.1"/>
</dbReference>
<dbReference type="InterPro" id="IPR012337">
    <property type="entry name" value="RNaseH-like_sf"/>
</dbReference>
<reference evidence="14 15" key="1">
    <citation type="submission" date="2012-06" db="EMBL/GenBank/DDBJ databases">
        <title>The complete chromosome of genome of Turneriella parva DSM 21527.</title>
        <authorList>
            <consortium name="US DOE Joint Genome Institute (JGI-PGF)"/>
            <person name="Lucas S."/>
            <person name="Han J."/>
            <person name="Lapidus A."/>
            <person name="Bruce D."/>
            <person name="Goodwin L."/>
            <person name="Pitluck S."/>
            <person name="Peters L."/>
            <person name="Kyrpides N."/>
            <person name="Mavromatis K."/>
            <person name="Ivanova N."/>
            <person name="Mikhailova N."/>
            <person name="Chertkov O."/>
            <person name="Detter J.C."/>
            <person name="Tapia R."/>
            <person name="Han C."/>
            <person name="Land M."/>
            <person name="Hauser L."/>
            <person name="Markowitz V."/>
            <person name="Cheng J.-F."/>
            <person name="Hugenholtz P."/>
            <person name="Woyke T."/>
            <person name="Wu D."/>
            <person name="Gronow S."/>
            <person name="Wellnitz S."/>
            <person name="Brambilla E."/>
            <person name="Klenk H.-P."/>
            <person name="Eisen J.A."/>
        </authorList>
    </citation>
    <scope>NUCLEOTIDE SEQUENCE [LARGE SCALE GENOMIC DNA]</scope>
    <source>
        <strain evidence="15">ATCC BAA-1111 / DSM 21527 / NCTC 11395 / H</strain>
    </source>
</reference>
<evidence type="ECO:0000256" key="3">
    <source>
        <dbReference type="ARBA" id="ARBA00022722"/>
    </source>
</evidence>
<comment type="cofactor">
    <cofactor evidence="13">
        <name>Mg(2+)</name>
        <dbReference type="ChEBI" id="CHEBI:18420"/>
    </cofactor>
    <text evidence="13">Binds 2 Mg(2+) ion per subunit.</text>
</comment>
<dbReference type="GO" id="GO:0003677">
    <property type="term" value="F:DNA binding"/>
    <property type="evidence" value="ECO:0007669"/>
    <property type="project" value="UniProtKB-KW"/>
</dbReference>
<dbReference type="Pfam" id="PF02075">
    <property type="entry name" value="RuvC"/>
    <property type="match status" value="1"/>
</dbReference>
<evidence type="ECO:0000256" key="2">
    <source>
        <dbReference type="ARBA" id="ARBA00022490"/>
    </source>
</evidence>
<keyword evidence="8 13" id="KW-0460">Magnesium</keyword>
<dbReference type="GO" id="GO:0006310">
    <property type="term" value="P:DNA recombination"/>
    <property type="evidence" value="ECO:0007669"/>
    <property type="project" value="UniProtKB-UniRule"/>
</dbReference>
<keyword evidence="3 13" id="KW-0540">Nuclease</keyword>
<evidence type="ECO:0000256" key="5">
    <source>
        <dbReference type="ARBA" id="ARBA00022759"/>
    </source>
</evidence>
<dbReference type="OrthoDB" id="9805499at2"/>
<dbReference type="KEGG" id="tpx:Turpa_2250"/>
<evidence type="ECO:0000256" key="1">
    <source>
        <dbReference type="ARBA" id="ARBA00009518"/>
    </source>
</evidence>
<evidence type="ECO:0000256" key="8">
    <source>
        <dbReference type="ARBA" id="ARBA00022842"/>
    </source>
</evidence>
<dbReference type="PRINTS" id="PR00696">
    <property type="entry name" value="RSOLVASERUVC"/>
</dbReference>
<accession>I4B6I8</accession>
<feature type="binding site" evidence="13">
    <location>
        <position position="142"/>
    </location>
    <ligand>
        <name>Mg(2+)</name>
        <dbReference type="ChEBI" id="CHEBI:18420"/>
        <label>1</label>
    </ligand>
</feature>
<feature type="active site" evidence="13">
    <location>
        <position position="142"/>
    </location>
</feature>
<dbReference type="FunFam" id="3.30.420.10:FF:000002">
    <property type="entry name" value="Crossover junction endodeoxyribonuclease RuvC"/>
    <property type="match status" value="1"/>
</dbReference>
<comment type="function">
    <text evidence="13">The RuvA-RuvB-RuvC complex processes Holliday junction (HJ) DNA during genetic recombination and DNA repair. Endonuclease that resolves HJ intermediates. Cleaves cruciform DNA by making single-stranded nicks across the HJ at symmetrical positions within the homologous arms, yielding a 5'-phosphate and a 3'-hydroxyl group; requires a central core of homology in the junction. The consensus cleavage sequence is 5'-(A/T)TT(C/G)-3'. Cleavage occurs on the 3'-side of the TT dinucleotide at the point of strand exchange. HJ branch migration catalyzed by RuvA-RuvB allows RuvC to scan DNA until it finds its consensus sequence, where it cleaves and resolves the cruciform DNA.</text>
</comment>
<keyword evidence="10 13" id="KW-0233">DNA recombination</keyword>
<proteinExistence type="inferred from homology"/>
<dbReference type="HAMAP" id="MF_00034">
    <property type="entry name" value="RuvC"/>
    <property type="match status" value="1"/>
</dbReference>
<evidence type="ECO:0000256" key="10">
    <source>
        <dbReference type="ARBA" id="ARBA00023172"/>
    </source>
</evidence>
<keyword evidence="11 13" id="KW-0234">DNA repair</keyword>
<dbReference type="EC" id="3.1.21.10" evidence="13"/>
<comment type="subcellular location">
    <subcellularLocation>
        <location evidence="13">Cytoplasm</location>
    </subcellularLocation>
</comment>
<feature type="binding site" evidence="13">
    <location>
        <position position="9"/>
    </location>
    <ligand>
        <name>Mg(2+)</name>
        <dbReference type="ChEBI" id="CHEBI:18420"/>
        <label>1</label>
    </ligand>
</feature>
<keyword evidence="9 13" id="KW-0238">DNA-binding</keyword>
<dbReference type="Gene3D" id="3.30.420.10">
    <property type="entry name" value="Ribonuclease H-like superfamily/Ribonuclease H"/>
    <property type="match status" value="1"/>
</dbReference>
<feature type="active site" evidence="13">
    <location>
        <position position="9"/>
    </location>
</feature>
<name>I4B6I8_TURPD</name>
<dbReference type="AlphaFoldDB" id="I4B6I8"/>
<dbReference type="HOGENOM" id="CLU_091257_3_1_12"/>
<keyword evidence="5 13" id="KW-0255">Endonuclease</keyword>
<evidence type="ECO:0000256" key="7">
    <source>
        <dbReference type="ARBA" id="ARBA00022801"/>
    </source>
</evidence>
<feature type="active site" evidence="13">
    <location>
        <position position="69"/>
    </location>
</feature>
<dbReference type="STRING" id="869212.Turpa_2250"/>
<evidence type="ECO:0000256" key="12">
    <source>
        <dbReference type="ARBA" id="ARBA00029354"/>
    </source>
</evidence>
<comment type="catalytic activity">
    <reaction evidence="12 13">
        <text>Endonucleolytic cleavage at a junction such as a reciprocal single-stranded crossover between two homologous DNA duplexes (Holliday junction).</text>
        <dbReference type="EC" id="3.1.21.10"/>
    </reaction>
</comment>
<sequence>MGLKFLGLDPGYARMGYGLIEVEGNRAGFCDAGVVETSPKQAEGHRLALLQDFMRTLFAKHEIEHAGLEQVFLRRDLTTGIRLSEARGVIVMNLYLAKIPYSEISPTSMKKSITGSGTAQKKTLQLMTAKLLNLPAQMKIDDAADGLGLAFCAWLRWQALQLKLKTQRP</sequence>
<keyword evidence="4 13" id="KW-0479">Metal-binding</keyword>
<evidence type="ECO:0000313" key="15">
    <source>
        <dbReference type="Proteomes" id="UP000006048"/>
    </source>
</evidence>
<evidence type="ECO:0000256" key="9">
    <source>
        <dbReference type="ARBA" id="ARBA00023125"/>
    </source>
</evidence>
<keyword evidence="15" id="KW-1185">Reference proteome</keyword>
<dbReference type="GO" id="GO:0005737">
    <property type="term" value="C:cytoplasm"/>
    <property type="evidence" value="ECO:0007669"/>
    <property type="project" value="UniProtKB-SubCell"/>
</dbReference>
<dbReference type="Proteomes" id="UP000006048">
    <property type="component" value="Chromosome"/>
</dbReference>
<keyword evidence="6 13" id="KW-0227">DNA damage</keyword>
<dbReference type="GO" id="GO:0006281">
    <property type="term" value="P:DNA repair"/>
    <property type="evidence" value="ECO:0007669"/>
    <property type="project" value="UniProtKB-UniRule"/>
</dbReference>
<evidence type="ECO:0000313" key="14">
    <source>
        <dbReference type="EMBL" id="AFM12895.1"/>
    </source>
</evidence>
<evidence type="ECO:0000256" key="4">
    <source>
        <dbReference type="ARBA" id="ARBA00022723"/>
    </source>
</evidence>
<dbReference type="CDD" id="cd16962">
    <property type="entry name" value="RuvC"/>
    <property type="match status" value="1"/>
</dbReference>
<dbReference type="PANTHER" id="PTHR30194:SF3">
    <property type="entry name" value="CROSSOVER JUNCTION ENDODEOXYRIBONUCLEASE RUVC"/>
    <property type="match status" value="1"/>
</dbReference>
<evidence type="ECO:0000256" key="11">
    <source>
        <dbReference type="ARBA" id="ARBA00023204"/>
    </source>
</evidence>
<feature type="binding site" evidence="13">
    <location>
        <position position="69"/>
    </location>
    <ligand>
        <name>Mg(2+)</name>
        <dbReference type="ChEBI" id="CHEBI:18420"/>
        <label>2</label>
    </ligand>
</feature>
<dbReference type="PANTHER" id="PTHR30194">
    <property type="entry name" value="CROSSOVER JUNCTION ENDODEOXYRIBONUCLEASE RUVC"/>
    <property type="match status" value="1"/>
</dbReference>
<evidence type="ECO:0000256" key="13">
    <source>
        <dbReference type="HAMAP-Rule" id="MF_00034"/>
    </source>
</evidence>
<dbReference type="InterPro" id="IPR036397">
    <property type="entry name" value="RNaseH_sf"/>
</dbReference>
<protein>
    <recommendedName>
        <fullName evidence="13">Crossover junction endodeoxyribonuclease RuvC</fullName>
        <ecNumber evidence="13">3.1.21.10</ecNumber>
    </recommendedName>
    <alternativeName>
        <fullName evidence="13">Holliday junction nuclease RuvC</fullName>
    </alternativeName>
    <alternativeName>
        <fullName evidence="13">Holliday junction resolvase RuvC</fullName>
    </alternativeName>
</protein>
<keyword evidence="7 13" id="KW-0378">Hydrolase</keyword>
<organism evidence="14 15">
    <name type="scientific">Turneriella parva (strain ATCC BAA-1111 / DSM 21527 / NCTC 11395 / H)</name>
    <name type="common">Leptospira parva</name>
    <dbReference type="NCBI Taxonomy" id="869212"/>
    <lineage>
        <taxon>Bacteria</taxon>
        <taxon>Pseudomonadati</taxon>
        <taxon>Spirochaetota</taxon>
        <taxon>Spirochaetia</taxon>
        <taxon>Leptospirales</taxon>
        <taxon>Leptospiraceae</taxon>
        <taxon>Turneriella</taxon>
    </lineage>
</organism>
<comment type="similarity">
    <text evidence="1 13">Belongs to the RuvC family.</text>
</comment>
<gene>
    <name evidence="13" type="primary">ruvC</name>
    <name evidence="14" type="ordered locus">Turpa_2250</name>
</gene>
<dbReference type="EMBL" id="CP002959">
    <property type="protein sequence ID" value="AFM12895.1"/>
    <property type="molecule type" value="Genomic_DNA"/>
</dbReference>
<evidence type="ECO:0000256" key="6">
    <source>
        <dbReference type="ARBA" id="ARBA00022763"/>
    </source>
</evidence>
<dbReference type="GO" id="GO:0000287">
    <property type="term" value="F:magnesium ion binding"/>
    <property type="evidence" value="ECO:0007669"/>
    <property type="project" value="UniProtKB-UniRule"/>
</dbReference>
<dbReference type="InterPro" id="IPR002176">
    <property type="entry name" value="X-over_junc_endoDNase_RuvC"/>
</dbReference>